<name>A0A6I8LIZ6_9PSEU</name>
<reference evidence="1 2" key="1">
    <citation type="submission" date="2019-09" db="EMBL/GenBank/DDBJ databases">
        <authorList>
            <person name="Leyn A S."/>
        </authorList>
    </citation>
    <scope>NUCLEOTIDE SEQUENCE [LARGE SCALE GENOMIC DNA]</scope>
    <source>
        <strain evidence="1">AA231_1</strain>
    </source>
</reference>
<protein>
    <submittedName>
        <fullName evidence="1">Uncharacterized protein</fullName>
    </submittedName>
</protein>
<organism evidence="1 2">
    <name type="scientific">Amycolatopsis camponoti</name>
    <dbReference type="NCBI Taxonomy" id="2606593"/>
    <lineage>
        <taxon>Bacteria</taxon>
        <taxon>Bacillati</taxon>
        <taxon>Actinomycetota</taxon>
        <taxon>Actinomycetes</taxon>
        <taxon>Pseudonocardiales</taxon>
        <taxon>Pseudonocardiaceae</taxon>
        <taxon>Amycolatopsis</taxon>
    </lineage>
</organism>
<gene>
    <name evidence="1" type="ORF">AA23TX_01028</name>
</gene>
<proteinExistence type="predicted"/>
<dbReference type="AlphaFoldDB" id="A0A6I8LIZ6"/>
<dbReference type="EMBL" id="CABVGP010000001">
    <property type="protein sequence ID" value="VVJ16007.1"/>
    <property type="molecule type" value="Genomic_DNA"/>
</dbReference>
<evidence type="ECO:0000313" key="1">
    <source>
        <dbReference type="EMBL" id="VVJ16007.1"/>
    </source>
</evidence>
<evidence type="ECO:0000313" key="2">
    <source>
        <dbReference type="Proteomes" id="UP000399805"/>
    </source>
</evidence>
<accession>A0A6I8LIZ6</accession>
<dbReference type="RefSeq" id="WP_155541411.1">
    <property type="nucleotide sequence ID" value="NZ_CABVGP010000001.1"/>
</dbReference>
<sequence>MKTPDLVFRGRRSSADRALVPVAVPVLPGPHAAWESVLHAVDESADLVGFAGTGVEPLVAWARSKCPDFVVAGDGTPGALAPAASIAGTRQPAKAVRWE</sequence>
<keyword evidence="2" id="KW-1185">Reference proteome</keyword>
<dbReference type="Proteomes" id="UP000399805">
    <property type="component" value="Unassembled WGS sequence"/>
</dbReference>